<dbReference type="InterPro" id="IPR049975">
    <property type="entry name" value="SAV_915-like_dom"/>
</dbReference>
<accession>A0A9W4DRH2</accession>
<keyword evidence="3" id="KW-1185">Reference proteome</keyword>
<evidence type="ECO:0000313" key="3">
    <source>
        <dbReference type="Proteomes" id="UP001152519"/>
    </source>
</evidence>
<dbReference type="NCBIfam" id="NF042914">
    <property type="entry name" value="SAV915_dom"/>
    <property type="match status" value="1"/>
</dbReference>
<name>A0A9W4DRH2_9ACTN</name>
<dbReference type="Proteomes" id="UP001152519">
    <property type="component" value="Unassembled WGS sequence"/>
</dbReference>
<gene>
    <name evidence="2" type="ORF">SCOCK_250117</name>
</gene>
<protein>
    <recommendedName>
        <fullName evidence="4">SseB protein N-terminal domain-containing protein</fullName>
    </recommendedName>
</protein>
<dbReference type="EMBL" id="CAJSLV010000054">
    <property type="protein sequence ID" value="CAG6394297.1"/>
    <property type="molecule type" value="Genomic_DNA"/>
</dbReference>
<proteinExistence type="predicted"/>
<evidence type="ECO:0008006" key="4">
    <source>
        <dbReference type="Google" id="ProtNLM"/>
    </source>
</evidence>
<evidence type="ECO:0000256" key="1">
    <source>
        <dbReference type="SAM" id="MobiDB-lite"/>
    </source>
</evidence>
<evidence type="ECO:0000313" key="2">
    <source>
        <dbReference type="EMBL" id="CAG6394297.1"/>
    </source>
</evidence>
<comment type="caution">
    <text evidence="2">The sequence shown here is derived from an EMBL/GenBank/DDBJ whole genome shotgun (WGS) entry which is preliminary data.</text>
</comment>
<reference evidence="2" key="1">
    <citation type="submission" date="2021-05" db="EMBL/GenBank/DDBJ databases">
        <authorList>
            <person name="Arsene-Ploetze F."/>
        </authorList>
    </citation>
    <scope>NUCLEOTIDE SEQUENCE</scope>
    <source>
        <strain evidence="2">DSM 42138</strain>
    </source>
</reference>
<organism evidence="2 3">
    <name type="scientific">Actinacidiphila cocklensis</name>
    <dbReference type="NCBI Taxonomy" id="887465"/>
    <lineage>
        <taxon>Bacteria</taxon>
        <taxon>Bacillati</taxon>
        <taxon>Actinomycetota</taxon>
        <taxon>Actinomycetes</taxon>
        <taxon>Kitasatosporales</taxon>
        <taxon>Streptomycetaceae</taxon>
        <taxon>Actinacidiphila</taxon>
    </lineage>
</organism>
<sequence length="139" mass="15143">MRLKTEVKMSRISELSSEAGRSRAAEGTGQADLAPDTRLYVPAHPRYHADPEQAPGVGFEFLARPQTGEPVPVAFTTLDALVAALGESQPWIAMPAEAFVELMRRNGLARVAVDPAVAPGTEPYWTPENIRAYTEAVRR</sequence>
<feature type="region of interest" description="Disordered" evidence="1">
    <location>
        <begin position="1"/>
        <end position="36"/>
    </location>
</feature>
<feature type="compositionally biased region" description="Basic and acidic residues" evidence="1">
    <location>
        <begin position="1"/>
        <end position="11"/>
    </location>
</feature>
<dbReference type="AlphaFoldDB" id="A0A9W4DRH2"/>